<dbReference type="CDD" id="cd03235">
    <property type="entry name" value="ABC_Metallic_Cations"/>
    <property type="match status" value="1"/>
</dbReference>
<keyword evidence="2" id="KW-0813">Transport</keyword>
<accession>A0A2A2TDK3</accession>
<dbReference type="OrthoDB" id="9806726at2"/>
<evidence type="ECO:0000313" key="7">
    <source>
        <dbReference type="Proteomes" id="UP000218238"/>
    </source>
</evidence>
<reference evidence="6 7" key="1">
    <citation type="submission" date="2017-08" db="EMBL/GenBank/DDBJ databases">
        <title>Draft genome sequence of filamentous cyanobacterium Calothrix elsteri CCALA 953.</title>
        <authorList>
            <person name="Gagunashvili A.N."/>
            <person name="Elster J."/>
            <person name="Andresson O.S."/>
        </authorList>
    </citation>
    <scope>NUCLEOTIDE SEQUENCE [LARGE SCALE GENOMIC DNA]</scope>
    <source>
        <strain evidence="6 7">CCALA 953</strain>
    </source>
</reference>
<dbReference type="PROSITE" id="PS50893">
    <property type="entry name" value="ABC_TRANSPORTER_2"/>
    <property type="match status" value="1"/>
</dbReference>
<feature type="domain" description="ABC transporter" evidence="5">
    <location>
        <begin position="2"/>
        <end position="234"/>
    </location>
</feature>
<evidence type="ECO:0000259" key="5">
    <source>
        <dbReference type="PROSITE" id="PS50893"/>
    </source>
</evidence>
<dbReference type="InterPro" id="IPR050153">
    <property type="entry name" value="Metal_Ion_Import_ABC"/>
</dbReference>
<dbReference type="Proteomes" id="UP000218238">
    <property type="component" value="Unassembled WGS sequence"/>
</dbReference>
<protein>
    <submittedName>
        <fullName evidence="6">Manganese ABC transporter ATP-binding protein</fullName>
    </submittedName>
</protein>
<keyword evidence="7" id="KW-1185">Reference proteome</keyword>
<keyword evidence="3" id="KW-0547">Nucleotide-binding</keyword>
<organism evidence="6 7">
    <name type="scientific">Brunnivagina elsteri CCALA 953</name>
    <dbReference type="NCBI Taxonomy" id="987040"/>
    <lineage>
        <taxon>Bacteria</taxon>
        <taxon>Bacillati</taxon>
        <taxon>Cyanobacteriota</taxon>
        <taxon>Cyanophyceae</taxon>
        <taxon>Nostocales</taxon>
        <taxon>Calotrichaceae</taxon>
        <taxon>Brunnivagina</taxon>
    </lineage>
</organism>
<dbReference type="InterPro" id="IPR003593">
    <property type="entry name" value="AAA+_ATPase"/>
</dbReference>
<dbReference type="RefSeq" id="WP_095723935.1">
    <property type="nucleotide sequence ID" value="NZ_NTFS01000344.1"/>
</dbReference>
<dbReference type="PANTHER" id="PTHR42734">
    <property type="entry name" value="METAL TRANSPORT SYSTEM ATP-BINDING PROTEIN TM_0124-RELATED"/>
    <property type="match status" value="1"/>
</dbReference>
<dbReference type="PANTHER" id="PTHR42734:SF5">
    <property type="entry name" value="IRON TRANSPORT SYSTEM ATP-BINDING PROTEIN HI_0361-RELATED"/>
    <property type="match status" value="1"/>
</dbReference>
<dbReference type="InterPro" id="IPR017871">
    <property type="entry name" value="ABC_transporter-like_CS"/>
</dbReference>
<evidence type="ECO:0000256" key="1">
    <source>
        <dbReference type="ARBA" id="ARBA00005417"/>
    </source>
</evidence>
<dbReference type="SUPFAM" id="SSF52540">
    <property type="entry name" value="P-loop containing nucleoside triphosphate hydrolases"/>
    <property type="match status" value="1"/>
</dbReference>
<dbReference type="FunFam" id="3.40.50.300:FF:000134">
    <property type="entry name" value="Iron-enterobactin ABC transporter ATP-binding protein"/>
    <property type="match status" value="1"/>
</dbReference>
<dbReference type="GO" id="GO:0005524">
    <property type="term" value="F:ATP binding"/>
    <property type="evidence" value="ECO:0007669"/>
    <property type="project" value="UniProtKB-KW"/>
</dbReference>
<gene>
    <name evidence="6" type="ORF">CK510_23200</name>
</gene>
<dbReference type="EMBL" id="NTFS01000344">
    <property type="protein sequence ID" value="PAX51728.1"/>
    <property type="molecule type" value="Genomic_DNA"/>
</dbReference>
<dbReference type="AlphaFoldDB" id="A0A2A2TDK3"/>
<evidence type="ECO:0000313" key="6">
    <source>
        <dbReference type="EMBL" id="PAX51728.1"/>
    </source>
</evidence>
<dbReference type="PROSITE" id="PS00211">
    <property type="entry name" value="ABC_TRANSPORTER_1"/>
    <property type="match status" value="1"/>
</dbReference>
<dbReference type="InterPro" id="IPR027417">
    <property type="entry name" value="P-loop_NTPase"/>
</dbReference>
<sequence>MLEVENLSVRYRGNEALEKVSFAIATGQLVGVIGPNGAGKSTMLKAMLGLVANSTGWVKFCGKPLKQQRGKVAYIPQRSHIDWDYPTTVWNVVMMGRTLKTGLFRGYSRQSKELVEAALERVGIWNLRDRQIGQLSGGQQQRVFLARALAQEADILFFDEPFTGVDIKTEEIIFEIFSKLKLENKTLLVISHDLGDTLRHYDQLILLNKYLVALGSREEVITPGNIQKAYGHNFGLAIS</sequence>
<evidence type="ECO:0000256" key="3">
    <source>
        <dbReference type="ARBA" id="ARBA00022741"/>
    </source>
</evidence>
<keyword evidence="4 6" id="KW-0067">ATP-binding</keyword>
<evidence type="ECO:0000256" key="4">
    <source>
        <dbReference type="ARBA" id="ARBA00022840"/>
    </source>
</evidence>
<dbReference type="SMART" id="SM00382">
    <property type="entry name" value="AAA"/>
    <property type="match status" value="1"/>
</dbReference>
<dbReference type="InterPro" id="IPR003439">
    <property type="entry name" value="ABC_transporter-like_ATP-bd"/>
</dbReference>
<dbReference type="Gene3D" id="3.40.50.300">
    <property type="entry name" value="P-loop containing nucleotide triphosphate hydrolases"/>
    <property type="match status" value="1"/>
</dbReference>
<name>A0A2A2TDK3_9CYAN</name>
<evidence type="ECO:0000256" key="2">
    <source>
        <dbReference type="ARBA" id="ARBA00022448"/>
    </source>
</evidence>
<dbReference type="GO" id="GO:0016887">
    <property type="term" value="F:ATP hydrolysis activity"/>
    <property type="evidence" value="ECO:0007669"/>
    <property type="project" value="InterPro"/>
</dbReference>
<comment type="caution">
    <text evidence="6">The sequence shown here is derived from an EMBL/GenBank/DDBJ whole genome shotgun (WGS) entry which is preliminary data.</text>
</comment>
<dbReference type="Pfam" id="PF00005">
    <property type="entry name" value="ABC_tran"/>
    <property type="match status" value="1"/>
</dbReference>
<comment type="similarity">
    <text evidence="1">Belongs to the ABC transporter superfamily.</text>
</comment>
<proteinExistence type="inferred from homology"/>